<sequence length="130" mass="14258">MKDILPRTPLRPGATGELDPASHLTHRCEDLIFHWIQRVLIAGQCGGEEEEEEETARGDGAEMCECLPGPLAPKTLNLPPEGLTGPSSSDGGLIRRAFRQHPLSDLQTKSRSSSPITKVRRVHLLFIARS</sequence>
<dbReference type="Proteomes" id="UP000314294">
    <property type="component" value="Unassembled WGS sequence"/>
</dbReference>
<evidence type="ECO:0000313" key="2">
    <source>
        <dbReference type="EMBL" id="TNN38071.1"/>
    </source>
</evidence>
<name>A0A4Z2FB10_9TELE</name>
<evidence type="ECO:0000313" key="3">
    <source>
        <dbReference type="Proteomes" id="UP000314294"/>
    </source>
</evidence>
<evidence type="ECO:0000256" key="1">
    <source>
        <dbReference type="SAM" id="MobiDB-lite"/>
    </source>
</evidence>
<accession>A0A4Z2FB10</accession>
<organism evidence="2 3">
    <name type="scientific">Liparis tanakae</name>
    <name type="common">Tanaka's snailfish</name>
    <dbReference type="NCBI Taxonomy" id="230148"/>
    <lineage>
        <taxon>Eukaryota</taxon>
        <taxon>Metazoa</taxon>
        <taxon>Chordata</taxon>
        <taxon>Craniata</taxon>
        <taxon>Vertebrata</taxon>
        <taxon>Euteleostomi</taxon>
        <taxon>Actinopterygii</taxon>
        <taxon>Neopterygii</taxon>
        <taxon>Teleostei</taxon>
        <taxon>Neoteleostei</taxon>
        <taxon>Acanthomorphata</taxon>
        <taxon>Eupercaria</taxon>
        <taxon>Perciformes</taxon>
        <taxon>Cottioidei</taxon>
        <taxon>Cottales</taxon>
        <taxon>Liparidae</taxon>
        <taxon>Liparis</taxon>
    </lineage>
</organism>
<proteinExistence type="predicted"/>
<feature type="region of interest" description="Disordered" evidence="1">
    <location>
        <begin position="1"/>
        <end position="21"/>
    </location>
</feature>
<reference evidence="2 3" key="1">
    <citation type="submission" date="2019-03" db="EMBL/GenBank/DDBJ databases">
        <title>First draft genome of Liparis tanakae, snailfish: a comprehensive survey of snailfish specific genes.</title>
        <authorList>
            <person name="Kim W."/>
            <person name="Song I."/>
            <person name="Jeong J.-H."/>
            <person name="Kim D."/>
            <person name="Kim S."/>
            <person name="Ryu S."/>
            <person name="Song J.Y."/>
            <person name="Lee S.K."/>
        </authorList>
    </citation>
    <scope>NUCLEOTIDE SEQUENCE [LARGE SCALE GENOMIC DNA]</scope>
    <source>
        <tissue evidence="2">Muscle</tissue>
    </source>
</reference>
<comment type="caution">
    <text evidence="2">The sequence shown here is derived from an EMBL/GenBank/DDBJ whole genome shotgun (WGS) entry which is preliminary data.</text>
</comment>
<gene>
    <name evidence="2" type="ORF">EYF80_051770</name>
</gene>
<keyword evidence="3" id="KW-1185">Reference proteome</keyword>
<dbReference type="EMBL" id="SRLO01001410">
    <property type="protein sequence ID" value="TNN38071.1"/>
    <property type="molecule type" value="Genomic_DNA"/>
</dbReference>
<protein>
    <submittedName>
        <fullName evidence="2">Uncharacterized protein</fullName>
    </submittedName>
</protein>
<dbReference type="AlphaFoldDB" id="A0A4Z2FB10"/>